<evidence type="ECO:0000259" key="1">
    <source>
        <dbReference type="PROSITE" id="PS50104"/>
    </source>
</evidence>
<organism evidence="2 3">
    <name type="scientific">Paractinoplanes rishiriensis</name>
    <dbReference type="NCBI Taxonomy" id="1050105"/>
    <lineage>
        <taxon>Bacteria</taxon>
        <taxon>Bacillati</taxon>
        <taxon>Actinomycetota</taxon>
        <taxon>Actinomycetes</taxon>
        <taxon>Micromonosporales</taxon>
        <taxon>Micromonosporaceae</taxon>
        <taxon>Paractinoplanes</taxon>
    </lineage>
</organism>
<dbReference type="EMBL" id="BOMV01000104">
    <property type="protein sequence ID" value="GIF01425.1"/>
    <property type="molecule type" value="Genomic_DNA"/>
</dbReference>
<evidence type="ECO:0000313" key="2">
    <source>
        <dbReference type="EMBL" id="GIF01425.1"/>
    </source>
</evidence>
<dbReference type="RefSeq" id="WP_203790166.1">
    <property type="nucleotide sequence ID" value="NZ_BOMV01000104.1"/>
</dbReference>
<dbReference type="GO" id="GO:0007165">
    <property type="term" value="P:signal transduction"/>
    <property type="evidence" value="ECO:0007669"/>
    <property type="project" value="InterPro"/>
</dbReference>
<dbReference type="Proteomes" id="UP000636960">
    <property type="component" value="Unassembled WGS sequence"/>
</dbReference>
<comment type="caution">
    <text evidence="2">The sequence shown here is derived from an EMBL/GenBank/DDBJ whole genome shotgun (WGS) entry which is preliminary data.</text>
</comment>
<name>A0A919MZM0_9ACTN</name>
<accession>A0A919MZM0</accession>
<dbReference type="InterPro" id="IPR035897">
    <property type="entry name" value="Toll_tir_struct_dom_sf"/>
</dbReference>
<keyword evidence="3" id="KW-1185">Reference proteome</keyword>
<dbReference type="PROSITE" id="PS50104">
    <property type="entry name" value="TIR"/>
    <property type="match status" value="1"/>
</dbReference>
<protein>
    <recommendedName>
        <fullName evidence="1">TIR domain-containing protein</fullName>
    </recommendedName>
</protein>
<reference evidence="2" key="1">
    <citation type="submission" date="2021-01" db="EMBL/GenBank/DDBJ databases">
        <title>Whole genome shotgun sequence of Actinoplanes rishiriensis NBRC 108556.</title>
        <authorList>
            <person name="Komaki H."/>
            <person name="Tamura T."/>
        </authorList>
    </citation>
    <scope>NUCLEOTIDE SEQUENCE</scope>
    <source>
        <strain evidence="2">NBRC 108556</strain>
    </source>
</reference>
<dbReference type="InterPro" id="IPR000157">
    <property type="entry name" value="TIR_dom"/>
</dbReference>
<gene>
    <name evidence="2" type="ORF">Ari01nite_88890</name>
</gene>
<proteinExistence type="predicted"/>
<dbReference type="Pfam" id="PF13676">
    <property type="entry name" value="TIR_2"/>
    <property type="match status" value="1"/>
</dbReference>
<evidence type="ECO:0000313" key="3">
    <source>
        <dbReference type="Proteomes" id="UP000636960"/>
    </source>
</evidence>
<feature type="domain" description="TIR" evidence="1">
    <location>
        <begin position="1"/>
        <end position="132"/>
    </location>
</feature>
<sequence length="309" mass="34212">MSFIFLSYSRQDSGRVRDLYDRLRSNGYQVWFDEENLLPGQIWEAEIKKAIRGAALVIVALSSRSVTRTGYAQKEIRTALDFMDQIPAGQPYLIPLKLDDCEVPDQLGHIHCGSLVDETDFQRLLKALDQYSSSAEDGTAPESALDAPLNYSKYVAEFKKHESLIIPGYGISPLTIGVDESAVRAAFGAPTRTSEYGGDGNEPAQRYLEYLTVGLDFRLVRGSVTTIFAYASGKDGHSAFTGSTPERISLHSRRQDVERVFGRPPKDGGNGVINYWVSYPSLGLAITYDTIDTTSLKAEIHHLSVTLPY</sequence>
<dbReference type="SUPFAM" id="SSF52200">
    <property type="entry name" value="Toll/Interleukin receptor TIR domain"/>
    <property type="match status" value="1"/>
</dbReference>
<dbReference type="Gene3D" id="3.40.50.10140">
    <property type="entry name" value="Toll/interleukin-1 receptor homology (TIR) domain"/>
    <property type="match status" value="1"/>
</dbReference>
<dbReference type="AlphaFoldDB" id="A0A919MZM0"/>